<dbReference type="InterPro" id="IPR039198">
    <property type="entry name" value="Srl3/Whi5"/>
</dbReference>
<accession>A0A8H8QQR0</accession>
<keyword evidence="11" id="KW-1185">Reference proteome</keyword>
<dbReference type="GO" id="GO:0005737">
    <property type="term" value="C:cytoplasm"/>
    <property type="evidence" value="ECO:0007669"/>
    <property type="project" value="UniProtKB-SubCell"/>
</dbReference>
<keyword evidence="4" id="KW-0963">Cytoplasm</keyword>
<evidence type="ECO:0000313" key="10">
    <source>
        <dbReference type="EMBL" id="SYW82846.1"/>
    </source>
</evidence>
<evidence type="ECO:0000256" key="4">
    <source>
        <dbReference type="ARBA" id="ARBA00022490"/>
    </source>
</evidence>
<sequence>MSLVQTIPSTSAPSVNNNNNSIMTSQPPTSSSTATTSSQSFLLAPLQSSTCSNVPITPGKARKQAQAQRTRLVALSKHLMTRLQYANFKVKHGWSKQSLSEVENLYYRQNQSSTSTGSSNSNATASAAATAGKSASTSPNNNGSKAPVTPSVAARQGQVGVGSRLFKDAAIKKIDIEGGDVFGGYGLATPPASTGSFPGATSYLTSKRGRSTSSTPISPPNASAASCASKGADAATPGTKRSPNSGNNSSNNNNSSSRRLAGSASATSGGATSYADFWSRVGSSAATSTAAATNTTWRSVSPSKKRSVDEVSADQAVGSRGADSGADSGANSGATGATNRNPHKRVRMESDGDRASTASASNSPAKAALANRGPSFASSVGRH</sequence>
<reference evidence="10" key="1">
    <citation type="submission" date="2018-08" db="EMBL/GenBank/DDBJ databases">
        <authorList>
            <person name="Guldener U."/>
        </authorList>
    </citation>
    <scope>NUCLEOTIDE SEQUENCE</scope>
    <source>
        <strain evidence="10">UB2</strain>
    </source>
</reference>
<feature type="region of interest" description="Disordered" evidence="9">
    <location>
        <begin position="111"/>
        <end position="159"/>
    </location>
</feature>
<feature type="compositionally biased region" description="Low complexity" evidence="9">
    <location>
        <begin position="318"/>
        <end position="340"/>
    </location>
</feature>
<feature type="region of interest" description="Disordered" evidence="9">
    <location>
        <begin position="1"/>
        <end position="39"/>
    </location>
</feature>
<comment type="similarity">
    <text evidence="3">Belongs to the WHI5/NRM1 family.</text>
</comment>
<comment type="caution">
    <text evidence="10">The sequence shown here is derived from an EMBL/GenBank/DDBJ whole genome shotgun (WGS) entry which is preliminary data.</text>
</comment>
<evidence type="ECO:0000256" key="7">
    <source>
        <dbReference type="ARBA" id="ARBA00023163"/>
    </source>
</evidence>
<dbReference type="PANTHER" id="PTHR28246">
    <property type="entry name" value="G1-SPECIFIC TRANSCRIPTIONAL REPRESSOR WHI5-RELATED"/>
    <property type="match status" value="1"/>
</dbReference>
<dbReference type="PANTHER" id="PTHR28246:SF1">
    <property type="entry name" value="G1-SPECIFIC TRANSCRIPTIONAL REPRESSOR WHI5-RELATED"/>
    <property type="match status" value="1"/>
</dbReference>
<feature type="compositionally biased region" description="Low complexity" evidence="9">
    <location>
        <begin position="211"/>
        <end position="235"/>
    </location>
</feature>
<gene>
    <name evidence="10" type="ORF">UBRO2_04968</name>
</gene>
<dbReference type="Proteomes" id="UP000658997">
    <property type="component" value="Unassembled WGS sequence"/>
</dbReference>
<evidence type="ECO:0000256" key="9">
    <source>
        <dbReference type="SAM" id="MobiDB-lite"/>
    </source>
</evidence>
<feature type="region of interest" description="Disordered" evidence="9">
    <location>
        <begin position="285"/>
        <end position="383"/>
    </location>
</feature>
<dbReference type="EMBL" id="ULHB01000133">
    <property type="protein sequence ID" value="SYW82846.1"/>
    <property type="molecule type" value="Genomic_DNA"/>
</dbReference>
<evidence type="ECO:0000256" key="2">
    <source>
        <dbReference type="ARBA" id="ARBA00004496"/>
    </source>
</evidence>
<dbReference type="GO" id="GO:0033309">
    <property type="term" value="C:SBF transcription complex"/>
    <property type="evidence" value="ECO:0007669"/>
    <property type="project" value="TreeGrafter"/>
</dbReference>
<feature type="region of interest" description="Disordered" evidence="9">
    <location>
        <begin position="190"/>
        <end position="266"/>
    </location>
</feature>
<feature type="compositionally biased region" description="Low complexity" evidence="9">
    <location>
        <begin position="285"/>
        <end position="296"/>
    </location>
</feature>
<dbReference type="Pfam" id="PF08528">
    <property type="entry name" value="Whi5"/>
    <property type="match status" value="1"/>
</dbReference>
<feature type="compositionally biased region" description="Low complexity" evidence="9">
    <location>
        <begin position="244"/>
        <end position="266"/>
    </location>
</feature>
<dbReference type="GO" id="GO:0003712">
    <property type="term" value="F:transcription coregulator activity"/>
    <property type="evidence" value="ECO:0007669"/>
    <property type="project" value="TreeGrafter"/>
</dbReference>
<evidence type="ECO:0000256" key="3">
    <source>
        <dbReference type="ARBA" id="ARBA00006922"/>
    </source>
</evidence>
<feature type="compositionally biased region" description="Polar residues" evidence="9">
    <location>
        <begin position="1"/>
        <end position="23"/>
    </location>
</feature>
<feature type="compositionally biased region" description="Low complexity" evidence="9">
    <location>
        <begin position="112"/>
        <end position="138"/>
    </location>
</feature>
<evidence type="ECO:0000256" key="5">
    <source>
        <dbReference type="ARBA" id="ARBA00022491"/>
    </source>
</evidence>
<name>A0A8H8QQR0_9BASI</name>
<protein>
    <submittedName>
        <fullName evidence="10">Uncharacterized protein</fullName>
    </submittedName>
</protein>
<feature type="compositionally biased region" description="Low complexity" evidence="9">
    <location>
        <begin position="24"/>
        <end position="39"/>
    </location>
</feature>
<comment type="subcellular location">
    <subcellularLocation>
        <location evidence="2">Cytoplasm</location>
    </subcellularLocation>
    <subcellularLocation>
        <location evidence="1">Nucleus</location>
    </subcellularLocation>
</comment>
<keyword evidence="5" id="KW-0678">Repressor</keyword>
<evidence type="ECO:0000256" key="6">
    <source>
        <dbReference type="ARBA" id="ARBA00023015"/>
    </source>
</evidence>
<dbReference type="GO" id="GO:0000082">
    <property type="term" value="P:G1/S transition of mitotic cell cycle"/>
    <property type="evidence" value="ECO:0007669"/>
    <property type="project" value="InterPro"/>
</dbReference>
<keyword evidence="6" id="KW-0805">Transcription regulation</keyword>
<dbReference type="InterPro" id="IPR013734">
    <property type="entry name" value="TF_Nrm1/Whi5"/>
</dbReference>
<evidence type="ECO:0000256" key="8">
    <source>
        <dbReference type="ARBA" id="ARBA00023242"/>
    </source>
</evidence>
<evidence type="ECO:0000313" key="11">
    <source>
        <dbReference type="Proteomes" id="UP000658997"/>
    </source>
</evidence>
<proteinExistence type="inferred from homology"/>
<evidence type="ECO:0000256" key="1">
    <source>
        <dbReference type="ARBA" id="ARBA00004123"/>
    </source>
</evidence>
<keyword evidence="7" id="KW-0804">Transcription</keyword>
<organism evidence="10 11">
    <name type="scientific">Ustilago bromivora</name>
    <dbReference type="NCBI Taxonomy" id="307758"/>
    <lineage>
        <taxon>Eukaryota</taxon>
        <taxon>Fungi</taxon>
        <taxon>Dikarya</taxon>
        <taxon>Basidiomycota</taxon>
        <taxon>Ustilaginomycotina</taxon>
        <taxon>Ustilaginomycetes</taxon>
        <taxon>Ustilaginales</taxon>
        <taxon>Ustilaginaceae</taxon>
        <taxon>Ustilago</taxon>
    </lineage>
</organism>
<dbReference type="AlphaFoldDB" id="A0A8H8QQR0"/>
<keyword evidence="8" id="KW-0539">Nucleus</keyword>